<evidence type="ECO:0000256" key="1">
    <source>
        <dbReference type="ARBA" id="ARBA00001966"/>
    </source>
</evidence>
<comment type="similarity">
    <text evidence="17 18">Belongs to the TRAFAC class myosin-kinesin ATPase superfamily. Kinesin family.</text>
</comment>
<dbReference type="SMART" id="SM00129">
    <property type="entry name" value="KISc"/>
    <property type="match status" value="1"/>
</dbReference>
<reference evidence="22 24" key="2">
    <citation type="journal article" date="2013" name="Nature">
        <title>Insights into bilaterian evolution from three spiralian genomes.</title>
        <authorList>
            <person name="Simakov O."/>
            <person name="Marletaz F."/>
            <person name="Cho S.J."/>
            <person name="Edsinger-Gonzales E."/>
            <person name="Havlak P."/>
            <person name="Hellsten U."/>
            <person name="Kuo D.H."/>
            <person name="Larsson T."/>
            <person name="Lv J."/>
            <person name="Arendt D."/>
            <person name="Savage R."/>
            <person name="Osoegawa K."/>
            <person name="de Jong P."/>
            <person name="Grimwood J."/>
            <person name="Chapman J.A."/>
            <person name="Shapiro H."/>
            <person name="Aerts A."/>
            <person name="Otillar R.P."/>
            <person name="Terry A.Y."/>
            <person name="Boore J.L."/>
            <person name="Grigoriev I.V."/>
            <person name="Lindberg D.R."/>
            <person name="Seaver E.C."/>
            <person name="Weisblat D.A."/>
            <person name="Putnam N.H."/>
            <person name="Rokhsar D.S."/>
        </authorList>
    </citation>
    <scope>NUCLEOTIDE SEQUENCE</scope>
    <source>
        <strain evidence="22 24">I ESC-2004</strain>
    </source>
</reference>
<feature type="coiled-coil region" evidence="19">
    <location>
        <begin position="401"/>
        <end position="456"/>
    </location>
</feature>
<dbReference type="PANTHER" id="PTHR47969:SF15">
    <property type="entry name" value="CHROMOSOME-ASSOCIATED KINESIN KIF4A-RELATED"/>
    <property type="match status" value="1"/>
</dbReference>
<sequence length="990" mass="112712">MADGKVIPVKVALRCRPLVPKEIEESCGECLQFFPDMQQIIIGSDKAFTYDFVYGPQTLQRDVYETSVKQLVKGIFNGYNATVLAYGQTGSGKTFTMGGGYGMSHPDADQELVGVIPRVIADIFEGINKRADEFDFIVKVSYMEVFDDEELCSLLDLIVLQIYKEDLLDLLVPVSKREDGCVQIREEGNGGIKVQGLTERQVVSAEGLLRCLEEGSNSRTTGSTAMNASSSRSHAIFTIHVERCTCSLLIVFFRQDLCKAKFHLVDLAGSERAKRTQAEGTRFKEGVNINRGLLALGNVISALGDDGGKRPHIPYRDSKLTRLLQDSLGGNSHTVMIACVSPADTNMEETLGTLRYADRARKIKNKPVVNRDPQAAEIVRLKQVVQGLQVQLAQSGKGDFSTGSEERLKALQEENERLTLNLQAAINESALNLERAIAKEMAFENLKQKVEKLKEKFNFHSISHLDETYVKPENDGMETESETVDSEPNSDIPHAKIHPEEIYKEMETFFGDIDTSGEGVMLSGKEEGEEGGVPHSDQHNVMMERRAELNRDLADLNGRLENAEAYRKQLMQSSESWDSIKLKYEDNIKNLEMNIEKLQEEKGQLHKELHNKTNSAASKIAETRRQKLQQLEAQIGDMRSKIKEQSKMLKMKQQKEEQVCKLSQEIQLMKQQRVKMYKQLKEDNANFQKWRQAKNKEVMQLKAKERKHQAEMAKMERQSERQQTVLRRKAEEAAAANRRLKEALGRQKQAHDERNRKQETNEASGIGNRVRKLLSHDLDVAVSVEEVKRHKQRFLVDRKELTQHLQELRSQLDEALGPGASKRRTLNDSSSKDVESKEVEELRLEIKRYESDIELRTAQISDLQQKLLDVDQDEKTKTRFNSLHTMTEAKCGLRFLLNQAVEAKVGMIEKQNAETGEKTNFEDLEKEIEKMREEIHEERRTHSQELQALRREQEQETIALLESLKNTSAEVDQAPNDVLRKRVESQEAEI</sequence>
<evidence type="ECO:0000256" key="16">
    <source>
        <dbReference type="ARBA" id="ARBA00034078"/>
    </source>
</evidence>
<dbReference type="GO" id="GO:0051536">
    <property type="term" value="F:iron-sulfur cluster binding"/>
    <property type="evidence" value="ECO:0007669"/>
    <property type="project" value="UniProtKB-KW"/>
</dbReference>
<organism evidence="22">
    <name type="scientific">Capitella teleta</name>
    <name type="common">Polychaete worm</name>
    <dbReference type="NCBI Taxonomy" id="283909"/>
    <lineage>
        <taxon>Eukaryota</taxon>
        <taxon>Metazoa</taxon>
        <taxon>Spiralia</taxon>
        <taxon>Lophotrochozoa</taxon>
        <taxon>Annelida</taxon>
        <taxon>Polychaeta</taxon>
        <taxon>Sedentaria</taxon>
        <taxon>Scolecida</taxon>
        <taxon>Capitellidae</taxon>
        <taxon>Capitella</taxon>
    </lineage>
</organism>
<evidence type="ECO:0000256" key="18">
    <source>
        <dbReference type="RuleBase" id="RU000394"/>
    </source>
</evidence>
<dbReference type="InterPro" id="IPR036961">
    <property type="entry name" value="Kinesin_motor_dom_sf"/>
</dbReference>
<dbReference type="FunCoup" id="R7V1B4">
    <property type="interactions" value="142"/>
</dbReference>
<evidence type="ECO:0000256" key="15">
    <source>
        <dbReference type="ARBA" id="ARBA00023242"/>
    </source>
</evidence>
<evidence type="ECO:0000256" key="8">
    <source>
        <dbReference type="ARBA" id="ARBA00022840"/>
    </source>
</evidence>
<dbReference type="CDD" id="cd01372">
    <property type="entry name" value="KISc_KIF4"/>
    <property type="match status" value="1"/>
</dbReference>
<dbReference type="GO" id="GO:0007018">
    <property type="term" value="P:microtubule-based movement"/>
    <property type="evidence" value="ECO:0007669"/>
    <property type="project" value="InterPro"/>
</dbReference>
<evidence type="ECO:0000256" key="5">
    <source>
        <dbReference type="ARBA" id="ARBA00022701"/>
    </source>
</evidence>
<keyword evidence="13 17" id="KW-0505">Motor protein</keyword>
<feature type="domain" description="Kinesin motor" evidence="21">
    <location>
        <begin position="8"/>
        <end position="363"/>
    </location>
</feature>
<dbReference type="PROSITE" id="PS50067">
    <property type="entry name" value="KINESIN_MOTOR_2"/>
    <property type="match status" value="1"/>
</dbReference>
<dbReference type="GO" id="GO:0005524">
    <property type="term" value="F:ATP binding"/>
    <property type="evidence" value="ECO:0007669"/>
    <property type="project" value="UniProtKB-UniRule"/>
</dbReference>
<dbReference type="EMBL" id="AMQN01005478">
    <property type="status" value="NOT_ANNOTATED_CDS"/>
    <property type="molecule type" value="Genomic_DNA"/>
</dbReference>
<name>R7V1B4_CAPTE</name>
<dbReference type="PANTHER" id="PTHR47969">
    <property type="entry name" value="CHROMOSOME-ASSOCIATED KINESIN KIF4A-RELATED"/>
    <property type="match status" value="1"/>
</dbReference>
<keyword evidence="14" id="KW-0206">Cytoskeleton</keyword>
<evidence type="ECO:0000256" key="17">
    <source>
        <dbReference type="PROSITE-ProRule" id="PRU00283"/>
    </source>
</evidence>
<dbReference type="EMBL" id="KB296106">
    <property type="protein sequence ID" value="ELU12272.1"/>
    <property type="molecule type" value="Genomic_DNA"/>
</dbReference>
<evidence type="ECO:0000256" key="7">
    <source>
        <dbReference type="ARBA" id="ARBA00022741"/>
    </source>
</evidence>
<evidence type="ECO:0000313" key="23">
    <source>
        <dbReference type="EnsemblMetazoa" id="CapteP19093"/>
    </source>
</evidence>
<comment type="cofactor">
    <cofactor evidence="16">
        <name>[2Fe-2S] cluster</name>
        <dbReference type="ChEBI" id="CHEBI:190135"/>
    </cofactor>
</comment>
<dbReference type="GO" id="GO:0005875">
    <property type="term" value="C:microtubule associated complex"/>
    <property type="evidence" value="ECO:0007669"/>
    <property type="project" value="TreeGrafter"/>
</dbReference>
<dbReference type="InterPro" id="IPR019821">
    <property type="entry name" value="Kinesin_motor_CS"/>
</dbReference>
<dbReference type="GO" id="GO:0008017">
    <property type="term" value="F:microtubule binding"/>
    <property type="evidence" value="ECO:0007669"/>
    <property type="project" value="InterPro"/>
</dbReference>
<keyword evidence="4" id="KW-0963">Cytoplasm</keyword>
<feature type="non-terminal residue" evidence="22">
    <location>
        <position position="990"/>
    </location>
</feature>
<keyword evidence="12" id="KW-0238">DNA-binding</keyword>
<dbReference type="GO" id="GO:0003777">
    <property type="term" value="F:microtubule motor activity"/>
    <property type="evidence" value="ECO:0007669"/>
    <property type="project" value="InterPro"/>
</dbReference>
<dbReference type="PROSITE" id="PS00411">
    <property type="entry name" value="KINESIN_MOTOR_1"/>
    <property type="match status" value="1"/>
</dbReference>
<dbReference type="Pfam" id="PF00225">
    <property type="entry name" value="Kinesin"/>
    <property type="match status" value="1"/>
</dbReference>
<evidence type="ECO:0000256" key="9">
    <source>
        <dbReference type="ARBA" id="ARBA00023004"/>
    </source>
</evidence>
<dbReference type="GO" id="GO:0051231">
    <property type="term" value="P:spindle elongation"/>
    <property type="evidence" value="ECO:0007669"/>
    <property type="project" value="TreeGrafter"/>
</dbReference>
<feature type="compositionally biased region" description="Basic and acidic residues" evidence="20">
    <location>
        <begin position="711"/>
        <end position="720"/>
    </location>
</feature>
<dbReference type="GO" id="GO:0005829">
    <property type="term" value="C:cytosol"/>
    <property type="evidence" value="ECO:0007669"/>
    <property type="project" value="UniProtKB-ARBA"/>
</dbReference>
<gene>
    <name evidence="22" type="ORF">CAPTEDRAFT_19093</name>
</gene>
<dbReference type="AlphaFoldDB" id="R7V1B4"/>
<evidence type="ECO:0000256" key="2">
    <source>
        <dbReference type="ARBA" id="ARBA00004123"/>
    </source>
</evidence>
<feature type="binding site" evidence="17">
    <location>
        <begin position="87"/>
        <end position="94"/>
    </location>
    <ligand>
        <name>ATP</name>
        <dbReference type="ChEBI" id="CHEBI:30616"/>
    </ligand>
</feature>
<feature type="compositionally biased region" description="Basic and acidic residues" evidence="20">
    <location>
        <begin position="739"/>
        <end position="760"/>
    </location>
</feature>
<dbReference type="GO" id="GO:0007052">
    <property type="term" value="P:mitotic spindle organization"/>
    <property type="evidence" value="ECO:0007669"/>
    <property type="project" value="TreeGrafter"/>
</dbReference>
<keyword evidence="6" id="KW-0479">Metal-binding</keyword>
<evidence type="ECO:0000256" key="3">
    <source>
        <dbReference type="ARBA" id="ARBA00004245"/>
    </source>
</evidence>
<feature type="region of interest" description="Disordered" evidence="20">
    <location>
        <begin position="810"/>
        <end position="834"/>
    </location>
</feature>
<dbReference type="FunFam" id="3.40.850.10:FF:000038">
    <property type="entry name" value="chromosome-associated kinesin KIF4A"/>
    <property type="match status" value="1"/>
</dbReference>
<feature type="coiled-coil region" evidence="19">
    <location>
        <begin position="914"/>
        <end position="952"/>
    </location>
</feature>
<keyword evidence="8 17" id="KW-0067">ATP-binding</keyword>
<keyword evidence="11 19" id="KW-0175">Coiled coil</keyword>
<keyword evidence="9" id="KW-0408">Iron</keyword>
<evidence type="ECO:0000256" key="4">
    <source>
        <dbReference type="ARBA" id="ARBA00022490"/>
    </source>
</evidence>
<comment type="subcellular location">
    <subcellularLocation>
        <location evidence="3">Cytoplasm</location>
        <location evidence="3">Cytoskeleton</location>
    </subcellularLocation>
    <subcellularLocation>
        <location evidence="2">Nucleus</location>
    </subcellularLocation>
</comment>
<evidence type="ECO:0000259" key="21">
    <source>
        <dbReference type="PROSITE" id="PS50067"/>
    </source>
</evidence>
<accession>R7V1B4</accession>
<dbReference type="InterPro" id="IPR001752">
    <property type="entry name" value="Kinesin_motor_dom"/>
</dbReference>
<dbReference type="STRING" id="283909.R7V1B4"/>
<dbReference type="GO" id="GO:0003677">
    <property type="term" value="F:DNA binding"/>
    <property type="evidence" value="ECO:0007669"/>
    <property type="project" value="UniProtKB-KW"/>
</dbReference>
<dbReference type="OrthoDB" id="3176171at2759"/>
<evidence type="ECO:0000256" key="20">
    <source>
        <dbReference type="SAM" id="MobiDB-lite"/>
    </source>
</evidence>
<dbReference type="SUPFAM" id="SSF52540">
    <property type="entry name" value="P-loop containing nucleoside triphosphate hydrolases"/>
    <property type="match status" value="1"/>
</dbReference>
<evidence type="ECO:0000256" key="14">
    <source>
        <dbReference type="ARBA" id="ARBA00023212"/>
    </source>
</evidence>
<keyword evidence="24" id="KW-1185">Reference proteome</keyword>
<dbReference type="GO" id="GO:0005634">
    <property type="term" value="C:nucleus"/>
    <property type="evidence" value="ECO:0007669"/>
    <property type="project" value="UniProtKB-SubCell"/>
</dbReference>
<evidence type="ECO:0000256" key="19">
    <source>
        <dbReference type="SAM" id="Coils"/>
    </source>
</evidence>
<keyword evidence="10" id="KW-0411">Iron-sulfur</keyword>
<dbReference type="GO" id="GO:0005874">
    <property type="term" value="C:microtubule"/>
    <property type="evidence" value="ECO:0007669"/>
    <property type="project" value="UniProtKB-KW"/>
</dbReference>
<feature type="region of interest" description="Disordered" evidence="20">
    <location>
        <begin position="711"/>
        <end position="768"/>
    </location>
</feature>
<evidence type="ECO:0000256" key="12">
    <source>
        <dbReference type="ARBA" id="ARBA00023125"/>
    </source>
</evidence>
<evidence type="ECO:0000313" key="22">
    <source>
        <dbReference type="EMBL" id="ELU12272.1"/>
    </source>
</evidence>
<evidence type="ECO:0000256" key="10">
    <source>
        <dbReference type="ARBA" id="ARBA00023014"/>
    </source>
</evidence>
<dbReference type="GO" id="GO:0046872">
    <property type="term" value="F:metal ion binding"/>
    <property type="evidence" value="ECO:0007669"/>
    <property type="project" value="UniProtKB-KW"/>
</dbReference>
<proteinExistence type="inferred from homology"/>
<dbReference type="InterPro" id="IPR027640">
    <property type="entry name" value="Kinesin-like_fam"/>
</dbReference>
<dbReference type="Gene3D" id="3.40.850.10">
    <property type="entry name" value="Kinesin motor domain"/>
    <property type="match status" value="1"/>
</dbReference>
<dbReference type="Proteomes" id="UP000014760">
    <property type="component" value="Unassembled WGS sequence"/>
</dbReference>
<evidence type="ECO:0000256" key="6">
    <source>
        <dbReference type="ARBA" id="ARBA00022723"/>
    </source>
</evidence>
<dbReference type="Pfam" id="PF25764">
    <property type="entry name" value="KIF21A_4th"/>
    <property type="match status" value="1"/>
</dbReference>
<comment type="cofactor">
    <cofactor evidence="1">
        <name>[4Fe-4S] cluster</name>
        <dbReference type="ChEBI" id="CHEBI:49883"/>
    </cofactor>
</comment>
<keyword evidence="5 18" id="KW-0493">Microtubule</keyword>
<dbReference type="InterPro" id="IPR027417">
    <property type="entry name" value="P-loop_NTPase"/>
</dbReference>
<keyword evidence="7 17" id="KW-0547">Nucleotide-binding</keyword>
<dbReference type="PRINTS" id="PR00380">
    <property type="entry name" value="KINESINHEAVY"/>
</dbReference>
<keyword evidence="15" id="KW-0539">Nucleus</keyword>
<evidence type="ECO:0000256" key="13">
    <source>
        <dbReference type="ARBA" id="ARBA00023175"/>
    </source>
</evidence>
<feature type="coiled-coil region" evidence="19">
    <location>
        <begin position="539"/>
        <end position="648"/>
    </location>
</feature>
<evidence type="ECO:0000313" key="24">
    <source>
        <dbReference type="Proteomes" id="UP000014760"/>
    </source>
</evidence>
<evidence type="ECO:0000256" key="11">
    <source>
        <dbReference type="ARBA" id="ARBA00023054"/>
    </source>
</evidence>
<dbReference type="OMA" id="GDMGHTT"/>
<reference evidence="23" key="3">
    <citation type="submission" date="2015-06" db="UniProtKB">
        <authorList>
            <consortium name="EnsemblMetazoa"/>
        </authorList>
    </citation>
    <scope>IDENTIFICATION</scope>
</reference>
<protein>
    <recommendedName>
        <fullName evidence="18">Kinesin-like protein</fullName>
    </recommendedName>
</protein>
<reference evidence="24" key="1">
    <citation type="submission" date="2012-12" db="EMBL/GenBank/DDBJ databases">
        <authorList>
            <person name="Hellsten U."/>
            <person name="Grimwood J."/>
            <person name="Chapman J.A."/>
            <person name="Shapiro H."/>
            <person name="Aerts A."/>
            <person name="Otillar R.P."/>
            <person name="Terry A.Y."/>
            <person name="Boore J.L."/>
            <person name="Simakov O."/>
            <person name="Marletaz F."/>
            <person name="Cho S.-J."/>
            <person name="Edsinger-Gonzales E."/>
            <person name="Havlak P."/>
            <person name="Kuo D.-H."/>
            <person name="Larsson T."/>
            <person name="Lv J."/>
            <person name="Arendt D."/>
            <person name="Savage R."/>
            <person name="Osoegawa K."/>
            <person name="de Jong P."/>
            <person name="Lindberg D.R."/>
            <person name="Seaver E.C."/>
            <person name="Weisblat D.A."/>
            <person name="Putnam N.H."/>
            <person name="Grigoriev I.V."/>
            <person name="Rokhsar D.S."/>
        </authorList>
    </citation>
    <scope>NUCLEOTIDE SEQUENCE</scope>
    <source>
        <strain evidence="24">I ESC-2004</strain>
    </source>
</reference>
<dbReference type="EnsemblMetazoa" id="CapteT19093">
    <property type="protein sequence ID" value="CapteP19093"/>
    <property type="gene ID" value="CapteG19093"/>
</dbReference>
<dbReference type="HOGENOM" id="CLU_001485_4_1_1"/>